<dbReference type="EMBL" id="ML770290">
    <property type="protein sequence ID" value="KAE9383901.1"/>
    <property type="molecule type" value="Genomic_DNA"/>
</dbReference>
<feature type="region of interest" description="Disordered" evidence="1">
    <location>
        <begin position="244"/>
        <end position="263"/>
    </location>
</feature>
<dbReference type="Pfam" id="PF26113">
    <property type="entry name" value="GH16_XgeA"/>
    <property type="match status" value="1"/>
</dbReference>
<gene>
    <name evidence="2" type="ORF">BT96DRAFT_1008659</name>
</gene>
<dbReference type="AlphaFoldDB" id="A0A6A4GEN8"/>
<sequence>MSVGIQRHVNGLDTDITTDIEKHLECILVQRPWYAYLLHFLLNNDPSRKRPPIFHLRILLPKPCLLFSRISGIDFHTATRPGHPTLVPSGGLRDVNGAPVVSADLKRSGYSQSRRTSMFNVGMDPEMRFVDPATQLPYPPLSILVSFLPIDHVSNTTSRRTSMFNAPQLPISPPTNHFLPPHLPVHFTDQATMGGMKSREVCEDSDLYSSTGTFEALNGGTLNGGTYNTWDWASSSSSSSSSVSVSSSSSVSSSPNTGVSSTVAVTSTPTSVASLTCDEYHFRRSCWLFFQNSMKLSSSETFNVGTMTISDIVHMPTRCGTWPAGGKIKHNSYTLDCSLDIDEAPTPNSPIQQNVPNIPSTFF</sequence>
<reference evidence="2" key="1">
    <citation type="journal article" date="2019" name="Environ. Microbiol.">
        <title>Fungal ecological strategies reflected in gene transcription - a case study of two litter decomposers.</title>
        <authorList>
            <person name="Barbi F."/>
            <person name="Kohler A."/>
            <person name="Barry K."/>
            <person name="Baskaran P."/>
            <person name="Daum C."/>
            <person name="Fauchery L."/>
            <person name="Ihrmark K."/>
            <person name="Kuo A."/>
            <person name="LaButti K."/>
            <person name="Lipzen A."/>
            <person name="Morin E."/>
            <person name="Grigoriev I.V."/>
            <person name="Henrissat B."/>
            <person name="Lindahl B."/>
            <person name="Martin F."/>
        </authorList>
    </citation>
    <scope>NUCLEOTIDE SEQUENCE</scope>
    <source>
        <strain evidence="2">JB14</strain>
    </source>
</reference>
<dbReference type="Gene3D" id="2.60.120.200">
    <property type="match status" value="1"/>
</dbReference>
<name>A0A6A4GEN8_9AGAR</name>
<accession>A0A6A4GEN8</accession>
<keyword evidence="3" id="KW-1185">Reference proteome</keyword>
<evidence type="ECO:0000313" key="3">
    <source>
        <dbReference type="Proteomes" id="UP000799118"/>
    </source>
</evidence>
<evidence type="ECO:0000313" key="2">
    <source>
        <dbReference type="EMBL" id="KAE9383901.1"/>
    </source>
</evidence>
<proteinExistence type="predicted"/>
<dbReference type="Proteomes" id="UP000799118">
    <property type="component" value="Unassembled WGS sequence"/>
</dbReference>
<evidence type="ECO:0000256" key="1">
    <source>
        <dbReference type="SAM" id="MobiDB-lite"/>
    </source>
</evidence>
<organism evidence="2 3">
    <name type="scientific">Gymnopus androsaceus JB14</name>
    <dbReference type="NCBI Taxonomy" id="1447944"/>
    <lineage>
        <taxon>Eukaryota</taxon>
        <taxon>Fungi</taxon>
        <taxon>Dikarya</taxon>
        <taxon>Basidiomycota</taxon>
        <taxon>Agaricomycotina</taxon>
        <taxon>Agaricomycetes</taxon>
        <taxon>Agaricomycetidae</taxon>
        <taxon>Agaricales</taxon>
        <taxon>Marasmiineae</taxon>
        <taxon>Omphalotaceae</taxon>
        <taxon>Gymnopus</taxon>
    </lineage>
</organism>
<protein>
    <submittedName>
        <fullName evidence="2">Uncharacterized protein</fullName>
    </submittedName>
</protein>